<proteinExistence type="predicted"/>
<reference evidence="2 3" key="1">
    <citation type="submission" date="2016-10" db="EMBL/GenBank/DDBJ databases">
        <authorList>
            <person name="de Groot N.N."/>
        </authorList>
    </citation>
    <scope>NUCLEOTIDE SEQUENCE [LARGE SCALE GENOMIC DNA]</scope>
    <source>
        <strain evidence="2 3">DSM 19938</strain>
    </source>
</reference>
<keyword evidence="1" id="KW-1133">Transmembrane helix</keyword>
<protein>
    <submittedName>
        <fullName evidence="2">Uncharacterized protein</fullName>
    </submittedName>
</protein>
<keyword evidence="1" id="KW-0812">Transmembrane</keyword>
<dbReference type="Proteomes" id="UP000199532">
    <property type="component" value="Unassembled WGS sequence"/>
</dbReference>
<feature type="transmembrane region" description="Helical" evidence="1">
    <location>
        <begin position="423"/>
        <end position="439"/>
    </location>
</feature>
<keyword evidence="3" id="KW-1185">Reference proteome</keyword>
<feature type="transmembrane region" description="Helical" evidence="1">
    <location>
        <begin position="6"/>
        <end position="23"/>
    </location>
</feature>
<organism evidence="2 3">
    <name type="scientific">Dyadobacter koreensis</name>
    <dbReference type="NCBI Taxonomy" id="408657"/>
    <lineage>
        <taxon>Bacteria</taxon>
        <taxon>Pseudomonadati</taxon>
        <taxon>Bacteroidota</taxon>
        <taxon>Cytophagia</taxon>
        <taxon>Cytophagales</taxon>
        <taxon>Spirosomataceae</taxon>
        <taxon>Dyadobacter</taxon>
    </lineage>
</organism>
<accession>A0A1H7A9Q9</accession>
<dbReference type="RefSeq" id="WP_090341028.1">
    <property type="nucleotide sequence ID" value="NZ_FNXY01000010.1"/>
</dbReference>
<feature type="transmembrane region" description="Helical" evidence="1">
    <location>
        <begin position="30"/>
        <end position="48"/>
    </location>
</feature>
<feature type="transmembrane region" description="Helical" evidence="1">
    <location>
        <begin position="110"/>
        <end position="129"/>
    </location>
</feature>
<evidence type="ECO:0000313" key="3">
    <source>
        <dbReference type="Proteomes" id="UP000199532"/>
    </source>
</evidence>
<feature type="transmembrane region" description="Helical" evidence="1">
    <location>
        <begin position="186"/>
        <end position="207"/>
    </location>
</feature>
<feature type="transmembrane region" description="Helical" evidence="1">
    <location>
        <begin position="307"/>
        <end position="327"/>
    </location>
</feature>
<evidence type="ECO:0000313" key="2">
    <source>
        <dbReference type="EMBL" id="SEJ62148.1"/>
    </source>
</evidence>
<feature type="transmembrane region" description="Helical" evidence="1">
    <location>
        <begin position="472"/>
        <end position="488"/>
    </location>
</feature>
<evidence type="ECO:0000256" key="1">
    <source>
        <dbReference type="SAM" id="Phobius"/>
    </source>
</evidence>
<name>A0A1H7A9Q9_9BACT</name>
<feature type="transmembrane region" description="Helical" evidence="1">
    <location>
        <begin position="60"/>
        <end position="81"/>
    </location>
</feature>
<feature type="transmembrane region" description="Helical" evidence="1">
    <location>
        <begin position="284"/>
        <end position="300"/>
    </location>
</feature>
<dbReference type="OrthoDB" id="9764517at2"/>
<dbReference type="STRING" id="408657.SAMN04487995_5533"/>
<dbReference type="AlphaFoldDB" id="A0A1H7A9Q9"/>
<dbReference type="EMBL" id="FNXY01000010">
    <property type="protein sequence ID" value="SEJ62148.1"/>
    <property type="molecule type" value="Genomic_DNA"/>
</dbReference>
<feature type="transmembrane region" description="Helical" evidence="1">
    <location>
        <begin position="495"/>
        <end position="512"/>
    </location>
</feature>
<sequence>MEFLLPLVSVFLFFILFFLTSTYKGPYTNVRASFIFSLIANGVVIFVYNESFSCFNALNATSALIFWLIEVLVLAGFLGYLSAKGKISFAYLNALGDVFRFIGLSKTNRIISLIGLLFFVLPLLFLAVFPPPNNFDAHSYHLNRILFWVTNGNLDHFPTQHIQQLYLNVFAEYLVLDSVLLSGSDAYAGLIQYGAFLGSLCGISLLAKRVGMNANGQLLAAVFLLTLPIGIFESTSAQVDYVACFFFITFVFFGFDLLENKSSLTLFAFLLSLAFGGFSKYTVFIFGIPFTLYFAIRILTKYGFLYAIKVLVLAILLMVLTFAPFFYRNYELFGNVMSPPTDSRFFSEKIPVDKHSVAFAISGIVKNIGLHLGLPNNGFNQFVDTRIRDFHDFLGVDINDIGLRLDPFSVRYSVHEDMVPNTIHLWLMAIACIPIFFVRNQWKVKWVWISAVIGFILFGIMMKFQLWSTRTHMPFFAMGGILVAYIYCEVFKFRIAYLIIPLMLVSSVFVYGNPNKPLVPMGYFTKKVLGHIPVAICATDSLQESIYQKELGDYYVFPGKDRCHPIKSWPGYSERAEIFKDLEKLGYYDDDKSATVFSTSREKMYFLSHLDNYYNVKPLLDHVEGENQNVGILFRKELGFYNYWSALSTRKENPGRMEYIYYKKEFMVLKNAQKDFCYDYILGDDPELLKGFVPDENIEAIYKSRLFYLVKLKKTSCNRKLF</sequence>
<keyword evidence="1" id="KW-0472">Membrane</keyword>
<gene>
    <name evidence="2" type="ORF">SAMN04487995_5533</name>
</gene>
<feature type="transmembrane region" description="Helical" evidence="1">
    <location>
        <begin position="446"/>
        <end position="466"/>
    </location>
</feature>
<feature type="transmembrane region" description="Helical" evidence="1">
    <location>
        <begin position="238"/>
        <end position="255"/>
    </location>
</feature>